<protein>
    <submittedName>
        <fullName evidence="2">Uncharacterized protein</fullName>
    </submittedName>
</protein>
<dbReference type="AlphaFoldDB" id="A0A679J5E2"/>
<proteinExistence type="predicted"/>
<name>A0A679J5E2_9HYPH</name>
<feature type="region of interest" description="Disordered" evidence="1">
    <location>
        <begin position="1"/>
        <end position="46"/>
    </location>
</feature>
<evidence type="ECO:0000313" key="2">
    <source>
        <dbReference type="EMBL" id="CAA2107607.1"/>
    </source>
</evidence>
<organism evidence="2">
    <name type="scientific">Methylobacterium bullatum</name>
    <dbReference type="NCBI Taxonomy" id="570505"/>
    <lineage>
        <taxon>Bacteria</taxon>
        <taxon>Pseudomonadati</taxon>
        <taxon>Pseudomonadota</taxon>
        <taxon>Alphaproteobacteria</taxon>
        <taxon>Hyphomicrobiales</taxon>
        <taxon>Methylobacteriaceae</taxon>
        <taxon>Methylobacterium</taxon>
    </lineage>
</organism>
<reference evidence="2" key="1">
    <citation type="submission" date="2019-12" db="EMBL/GenBank/DDBJ databases">
        <authorList>
            <person name="Cremers G."/>
        </authorList>
    </citation>
    <scope>NUCLEOTIDE SEQUENCE</scope>
    <source>
        <strain evidence="2">Mbul1</strain>
    </source>
</reference>
<dbReference type="EMBL" id="LR743504">
    <property type="protein sequence ID" value="CAA2107607.1"/>
    <property type="molecule type" value="Genomic_DNA"/>
</dbReference>
<sequence>MAQDVDEGDDWRSVGTRSQDAAALETARQRARKPDRGRDASVPSNIPEAGWKDILWRVLWALPQDRVLTTDNVGPGRD</sequence>
<gene>
    <name evidence="2" type="ORF">MBUL_04245</name>
</gene>
<evidence type="ECO:0000256" key="1">
    <source>
        <dbReference type="SAM" id="MobiDB-lite"/>
    </source>
</evidence>
<accession>A0A679J5E2</accession>